<comment type="pathway">
    <text evidence="6">Carbohydrate degradation; glycolysis; D-glyceraldehyde 3-phosphate and glycerone phosphate from D-glucose: step 3/4.</text>
</comment>
<dbReference type="InterPro" id="IPR011404">
    <property type="entry name" value="PPi-PFK"/>
</dbReference>
<dbReference type="Gene3D" id="3.40.50.450">
    <property type="match status" value="1"/>
</dbReference>
<sequence length="406" mass="43643">MDFGGRHYNETKWTENEEGTPLKENLIIIHGGGPTAVLNCSLYGAVREAQASGLVEHVYGAVGGTGGLLKEKLLDFGSVPEEELERLPTTPATAIGTSRDALEAEDYARMADILAEKRIRYVLMNGGNGTMDACGKLAAVCRDRGISVMGIPKTMDNDIAVTDHCPGFGSVARYMAGTVRELGVDVRSLPIHVVVLEALGRNAGWTTAAAALAREQEGDAPHLLYPPERPFHEDEFLDRVGDMYRKLGGVVVVASEGLHDDEGKPIVPPIFQTGRSTYFGDVSSHLAQLVVRRLGIKARSEKPGILARASIAWQSPVDAAEAEEAGRAACRAVLAGETGQMVAFRRLSSAPYRCETFLVPIEEVMLGERVLPAEYLTAGGTDVTEAFCGWCRPLLGPELPSMARLL</sequence>
<evidence type="ECO:0000256" key="5">
    <source>
        <dbReference type="ARBA" id="ARBA00022842"/>
    </source>
</evidence>
<comment type="subcellular location">
    <subcellularLocation>
        <location evidence="6">Cytoplasm</location>
    </subcellularLocation>
</comment>
<proteinExistence type="inferred from homology"/>
<protein>
    <recommendedName>
        <fullName evidence="6">Pyrophosphate--fructose 6-phosphate 1-phosphotransferase</fullName>
        <ecNumber evidence="6">2.7.1.90</ecNumber>
    </recommendedName>
    <alternativeName>
        <fullName evidence="6">6-phosphofructokinase, pyrophosphate dependent</fullName>
    </alternativeName>
    <alternativeName>
        <fullName evidence="6">PPi-dependent phosphofructokinase</fullName>
        <shortName evidence="6">PPi-PFK</shortName>
    </alternativeName>
    <alternativeName>
        <fullName evidence="6">Pyrophosphate-dependent 6-phosphofructose-1-kinase</fullName>
    </alternativeName>
</protein>
<dbReference type="GO" id="GO:0006002">
    <property type="term" value="P:fructose 6-phosphate metabolic process"/>
    <property type="evidence" value="ECO:0007669"/>
    <property type="project" value="InterPro"/>
</dbReference>
<dbReference type="HOGENOM" id="CLU_020655_1_1_9"/>
<dbReference type="HAMAP" id="MF_01978">
    <property type="entry name" value="Phosphofructokinase_II_B2"/>
    <property type="match status" value="1"/>
</dbReference>
<keyword evidence="5 6" id="KW-0460">Magnesium</keyword>
<comment type="similarity">
    <text evidence="6">Belongs to the phosphofructokinase type A (PFKA) family. PPi-dependent PFK group II subfamily. Clade 'B2' sub-subfamily.</text>
</comment>
<evidence type="ECO:0000313" key="8">
    <source>
        <dbReference type="EMBL" id="EHM38517.1"/>
    </source>
</evidence>
<comment type="activity regulation">
    <text evidence="6">Non-allosteric.</text>
</comment>
<dbReference type="EC" id="2.7.1.90" evidence="6"/>
<dbReference type="Proteomes" id="UP000004459">
    <property type="component" value="Unassembled WGS sequence"/>
</dbReference>
<feature type="binding site" evidence="6">
    <location>
        <position position="256"/>
    </location>
    <ligand>
        <name>substrate</name>
    </ligand>
</feature>
<keyword evidence="2 6" id="KW-0808">Transferase</keyword>
<dbReference type="InterPro" id="IPR022953">
    <property type="entry name" value="ATP_PFK"/>
</dbReference>
<dbReference type="GO" id="GO:0005737">
    <property type="term" value="C:cytoplasm"/>
    <property type="evidence" value="ECO:0007669"/>
    <property type="project" value="UniProtKB-SubCell"/>
</dbReference>
<dbReference type="PANTHER" id="PTHR45770">
    <property type="entry name" value="ATP-DEPENDENT 6-PHOSPHOFRUCTOKINASE 1"/>
    <property type="match status" value="1"/>
</dbReference>
<dbReference type="SUPFAM" id="SSF53784">
    <property type="entry name" value="Phosphofructokinase"/>
    <property type="match status" value="1"/>
</dbReference>
<feature type="domain" description="Phosphofructokinase" evidence="7">
    <location>
        <begin position="26"/>
        <end position="332"/>
    </location>
</feature>
<dbReference type="Pfam" id="PF00365">
    <property type="entry name" value="PFK"/>
    <property type="match status" value="1"/>
</dbReference>
<dbReference type="InterPro" id="IPR035966">
    <property type="entry name" value="PKF_sf"/>
</dbReference>
<feature type="site" description="Important for catalytic activity; stabilizes the transition state when the phosphoryl donor is PPi" evidence="6">
    <location>
        <position position="153"/>
    </location>
</feature>
<dbReference type="AlphaFoldDB" id="G9YWN7"/>
<evidence type="ECO:0000256" key="6">
    <source>
        <dbReference type="HAMAP-Rule" id="MF_01978"/>
    </source>
</evidence>
<gene>
    <name evidence="6" type="primary">pfp</name>
    <name evidence="8" type="ORF">HMPREF0372_03953</name>
</gene>
<keyword evidence="6" id="KW-0324">Glycolysis</keyword>
<dbReference type="NCBIfam" id="NF010675">
    <property type="entry name" value="PRK14072.1"/>
    <property type="match status" value="1"/>
</dbReference>
<keyword evidence="6" id="KW-0963">Cytoplasm</keyword>
<name>G9YWN7_FLAPL</name>
<dbReference type="GO" id="GO:0003872">
    <property type="term" value="F:6-phosphofructokinase activity"/>
    <property type="evidence" value="ECO:0007669"/>
    <property type="project" value="UniProtKB-UniRule"/>
</dbReference>
<dbReference type="PIRSF" id="PIRSF036483">
    <property type="entry name" value="PFK_XF0274"/>
    <property type="match status" value="1"/>
</dbReference>
<dbReference type="Gene3D" id="3.40.50.460">
    <property type="entry name" value="Phosphofructokinase domain"/>
    <property type="match status" value="1"/>
</dbReference>
<feature type="binding site" evidence="6">
    <location>
        <begin position="199"/>
        <end position="201"/>
    </location>
    <ligand>
        <name>substrate</name>
    </ligand>
</feature>
<feature type="active site" description="Proton acceptor" evidence="6">
    <location>
        <position position="156"/>
    </location>
</feature>
<comment type="caution">
    <text evidence="6">Lacks conserved residue(s) required for the propagation of feature annotation.</text>
</comment>
<evidence type="ECO:0000256" key="4">
    <source>
        <dbReference type="ARBA" id="ARBA00022777"/>
    </source>
</evidence>
<dbReference type="GO" id="GO:0047334">
    <property type="term" value="F:diphosphate-fructose-6-phosphate 1-phosphotransferase activity"/>
    <property type="evidence" value="ECO:0007669"/>
    <property type="project" value="UniProtKB-EC"/>
</dbReference>
<keyword evidence="3 6" id="KW-0479">Metal-binding</keyword>
<dbReference type="InterPro" id="IPR000023">
    <property type="entry name" value="Phosphofructokinase_dom"/>
</dbReference>
<comment type="function">
    <text evidence="6">Catalyzes the phosphorylation of D-fructose 6-phosphate, the first committing step of glycolysis. Uses inorganic phosphate (PPi) as phosphoryl donor instead of ATP like common ATP-dependent phosphofructokinases (ATP-PFKs), which renders the reaction reversible, and can thus function both in glycolysis and gluconeogenesis. Consistently, PPi-PFK can replace the enzymes of both the forward (ATP-PFK) and reverse (fructose-bisphosphatase (FBPase)) reactions.</text>
</comment>
<reference evidence="8 9" key="1">
    <citation type="submission" date="2011-08" db="EMBL/GenBank/DDBJ databases">
        <authorList>
            <person name="Weinstock G."/>
            <person name="Sodergren E."/>
            <person name="Clifton S."/>
            <person name="Fulton L."/>
            <person name="Fulton B."/>
            <person name="Courtney L."/>
            <person name="Fronick C."/>
            <person name="Harrison M."/>
            <person name="Strong C."/>
            <person name="Farmer C."/>
            <person name="Delahaunty K."/>
            <person name="Markovic C."/>
            <person name="Hall O."/>
            <person name="Minx P."/>
            <person name="Tomlinson C."/>
            <person name="Mitreva M."/>
            <person name="Hou S."/>
            <person name="Chen J."/>
            <person name="Wollam A."/>
            <person name="Pepin K.H."/>
            <person name="Johnson M."/>
            <person name="Bhonagiri V."/>
            <person name="Zhang X."/>
            <person name="Suruliraj S."/>
            <person name="Warren W."/>
            <person name="Chinwalla A."/>
            <person name="Mardis E.R."/>
            <person name="Wilson R.K."/>
        </authorList>
    </citation>
    <scope>NUCLEOTIDE SEQUENCE [LARGE SCALE GENOMIC DNA]</scope>
    <source>
        <strain evidence="8 9">ATCC 29863</strain>
    </source>
</reference>
<dbReference type="InterPro" id="IPR050929">
    <property type="entry name" value="PFKA"/>
</dbReference>
<evidence type="ECO:0000256" key="2">
    <source>
        <dbReference type="ARBA" id="ARBA00022679"/>
    </source>
</evidence>
<feature type="binding site" evidence="6">
    <location>
        <position position="33"/>
    </location>
    <ligand>
        <name>diphosphate</name>
        <dbReference type="ChEBI" id="CHEBI:33019"/>
    </ligand>
</feature>
<evidence type="ECO:0000256" key="1">
    <source>
        <dbReference type="ARBA" id="ARBA00001946"/>
    </source>
</evidence>
<comment type="catalytic activity">
    <reaction evidence="6">
        <text>beta-D-fructose 6-phosphate + diphosphate = beta-D-fructose 1,6-bisphosphate + phosphate + H(+)</text>
        <dbReference type="Rhea" id="RHEA:13613"/>
        <dbReference type="ChEBI" id="CHEBI:15378"/>
        <dbReference type="ChEBI" id="CHEBI:32966"/>
        <dbReference type="ChEBI" id="CHEBI:33019"/>
        <dbReference type="ChEBI" id="CHEBI:43474"/>
        <dbReference type="ChEBI" id="CHEBI:57634"/>
        <dbReference type="EC" id="2.7.1.90"/>
    </reaction>
</comment>
<evidence type="ECO:0000313" key="9">
    <source>
        <dbReference type="Proteomes" id="UP000004459"/>
    </source>
</evidence>
<comment type="caution">
    <text evidence="8">The sequence shown here is derived from an EMBL/GenBank/DDBJ whole genome shotgun (WGS) entry which is preliminary data.</text>
</comment>
<comment type="cofactor">
    <cofactor evidence="1 6">
        <name>Mg(2+)</name>
        <dbReference type="ChEBI" id="CHEBI:18420"/>
    </cofactor>
</comment>
<dbReference type="EMBL" id="AGCK01000322">
    <property type="protein sequence ID" value="EHM38517.1"/>
    <property type="molecule type" value="Genomic_DNA"/>
</dbReference>
<comment type="subunit">
    <text evidence="6">Homodimer.</text>
</comment>
<accession>G9YWN7</accession>
<evidence type="ECO:0000256" key="3">
    <source>
        <dbReference type="ARBA" id="ARBA00022723"/>
    </source>
</evidence>
<feature type="binding site" evidence="6">
    <location>
        <position position="128"/>
    </location>
    <ligand>
        <name>Mg(2+)</name>
        <dbReference type="ChEBI" id="CHEBI:18420"/>
        <note>catalytic</note>
    </ligand>
</feature>
<dbReference type="PATRIC" id="fig|411475.3.peg.3419"/>
<evidence type="ECO:0000259" key="7">
    <source>
        <dbReference type="Pfam" id="PF00365"/>
    </source>
</evidence>
<organism evidence="8 9">
    <name type="scientific">Flavonifractor plautii ATCC 29863</name>
    <dbReference type="NCBI Taxonomy" id="411475"/>
    <lineage>
        <taxon>Bacteria</taxon>
        <taxon>Bacillati</taxon>
        <taxon>Bacillota</taxon>
        <taxon>Clostridia</taxon>
        <taxon>Eubacteriales</taxon>
        <taxon>Oscillospiraceae</taxon>
        <taxon>Flavonifractor</taxon>
    </lineage>
</organism>
<dbReference type="UniPathway" id="UPA00109">
    <property type="reaction ID" value="UER00182"/>
</dbReference>
<dbReference type="PRINTS" id="PR00476">
    <property type="entry name" value="PHFRCTKINASE"/>
</dbReference>
<keyword evidence="4 6" id="KW-0418">Kinase</keyword>
<feature type="binding site" evidence="6">
    <location>
        <begin position="154"/>
        <end position="156"/>
    </location>
    <ligand>
        <name>substrate</name>
    </ligand>
</feature>
<dbReference type="STRING" id="292800.A4U99_01090"/>
<dbReference type="GO" id="GO:0046872">
    <property type="term" value="F:metal ion binding"/>
    <property type="evidence" value="ECO:0007669"/>
    <property type="project" value="UniProtKB-KW"/>
</dbReference>